<gene>
    <name evidence="3" type="ORF">UW37_C0041G0008</name>
</gene>
<dbReference type="EMBL" id="LCIB01000041">
    <property type="protein sequence ID" value="KKT45803.1"/>
    <property type="molecule type" value="Genomic_DNA"/>
</dbReference>
<dbReference type="Proteomes" id="UP000034063">
    <property type="component" value="Unassembled WGS sequence"/>
</dbReference>
<reference evidence="3 4" key="1">
    <citation type="journal article" date="2015" name="Nature">
        <title>rRNA introns, odd ribosomes, and small enigmatic genomes across a large radiation of phyla.</title>
        <authorList>
            <person name="Brown C.T."/>
            <person name="Hug L.A."/>
            <person name="Thomas B.C."/>
            <person name="Sharon I."/>
            <person name="Castelle C.J."/>
            <person name="Singh A."/>
            <person name="Wilkins M.J."/>
            <person name="Williams K.H."/>
            <person name="Banfield J.F."/>
        </authorList>
    </citation>
    <scope>NUCLEOTIDE SEQUENCE [LARGE SCALE GENOMIC DNA]</scope>
</reference>
<dbReference type="AlphaFoldDB" id="A0A0G1HGZ7"/>
<evidence type="ECO:0000259" key="2">
    <source>
        <dbReference type="Pfam" id="PF03413"/>
    </source>
</evidence>
<evidence type="ECO:0000313" key="3">
    <source>
        <dbReference type="EMBL" id="KKT45803.1"/>
    </source>
</evidence>
<name>A0A0G1HGZ7_9BACT</name>
<sequence length="284" mass="31969">MTKKTLSWLTIIIIVVLALAGTVKPANAGWYVNSLGWLVYEADSNVLGDEDEAKKEETKETRTENQEQNQEPKREVEYFDAARNAWVKAKTEIRSLTGAEEKTETEREKFKLKLKSETGILKLEAETEDGERTELGEDDAIEIEDRHDDKIRVATGSSDREMTFSRNRVRARTNFLLSVDLNTNELIVTTPNGVKRVTVLPDQAIANLLANDVIDRLEPENETELELTEEDGVPTYEVAGESDQKLLGLLSVKIKSRVKVSAETGEVVRTEKAILARLIDLFSF</sequence>
<proteinExistence type="predicted"/>
<dbReference type="Pfam" id="PF03413">
    <property type="entry name" value="PepSY"/>
    <property type="match status" value="1"/>
</dbReference>
<organism evidence="3 4">
    <name type="scientific">Candidatus Gottesmanbacteria bacterium GW2011_GWA2_44_17</name>
    <dbReference type="NCBI Taxonomy" id="1618444"/>
    <lineage>
        <taxon>Bacteria</taxon>
        <taxon>Candidatus Gottesmaniibacteriota</taxon>
    </lineage>
</organism>
<feature type="domain" description="PepSY" evidence="2">
    <location>
        <begin position="201"/>
        <end position="271"/>
    </location>
</feature>
<feature type="region of interest" description="Disordered" evidence="1">
    <location>
        <begin position="50"/>
        <end position="74"/>
    </location>
</feature>
<protein>
    <recommendedName>
        <fullName evidence="2">PepSY domain-containing protein</fullName>
    </recommendedName>
</protein>
<accession>A0A0G1HGZ7</accession>
<evidence type="ECO:0000313" key="4">
    <source>
        <dbReference type="Proteomes" id="UP000034063"/>
    </source>
</evidence>
<comment type="caution">
    <text evidence="3">The sequence shown here is derived from an EMBL/GenBank/DDBJ whole genome shotgun (WGS) entry which is preliminary data.</text>
</comment>
<feature type="compositionally biased region" description="Basic and acidic residues" evidence="1">
    <location>
        <begin position="52"/>
        <end position="74"/>
    </location>
</feature>
<dbReference type="InterPro" id="IPR025711">
    <property type="entry name" value="PepSY"/>
</dbReference>
<evidence type="ECO:0000256" key="1">
    <source>
        <dbReference type="SAM" id="MobiDB-lite"/>
    </source>
</evidence>